<protein>
    <submittedName>
        <fullName evidence="8">FAD/NAD(P)-binding domain-containing protein</fullName>
    </submittedName>
</protein>
<accession>A0AA38VKD8</accession>
<feature type="region of interest" description="Disordered" evidence="5">
    <location>
        <begin position="400"/>
        <end position="419"/>
    </location>
</feature>
<keyword evidence="4" id="KW-0560">Oxidoreductase</keyword>
<evidence type="ECO:0000256" key="6">
    <source>
        <dbReference type="SAM" id="SignalP"/>
    </source>
</evidence>
<keyword evidence="2" id="KW-0285">Flavoprotein</keyword>
<reference evidence="8" key="1">
    <citation type="submission" date="2022-07" db="EMBL/GenBank/DDBJ databases">
        <title>Fungi with potential for degradation of polypropylene.</title>
        <authorList>
            <person name="Gostincar C."/>
        </authorList>
    </citation>
    <scope>NUCLEOTIDE SEQUENCE</scope>
    <source>
        <strain evidence="8">EXF-13308</strain>
    </source>
</reference>
<evidence type="ECO:0000313" key="9">
    <source>
        <dbReference type="Proteomes" id="UP001174694"/>
    </source>
</evidence>
<evidence type="ECO:0000256" key="1">
    <source>
        <dbReference type="ARBA" id="ARBA00001974"/>
    </source>
</evidence>
<keyword evidence="3" id="KW-0274">FAD</keyword>
<feature type="chain" id="PRO_5041224558" evidence="6">
    <location>
        <begin position="17"/>
        <end position="419"/>
    </location>
</feature>
<dbReference type="PANTHER" id="PTHR43004">
    <property type="entry name" value="TRK SYSTEM POTASSIUM UPTAKE PROTEIN"/>
    <property type="match status" value="1"/>
</dbReference>
<keyword evidence="9" id="KW-1185">Reference proteome</keyword>
<dbReference type="GO" id="GO:0016709">
    <property type="term" value="F:oxidoreductase activity, acting on paired donors, with incorporation or reduction of molecular oxygen, NAD(P)H as one donor, and incorporation of one atom of oxygen"/>
    <property type="evidence" value="ECO:0007669"/>
    <property type="project" value="UniProtKB-ARBA"/>
</dbReference>
<dbReference type="AlphaFoldDB" id="A0AA38VKD8"/>
<organism evidence="8 9">
    <name type="scientific">Pleurostoma richardsiae</name>
    <dbReference type="NCBI Taxonomy" id="41990"/>
    <lineage>
        <taxon>Eukaryota</taxon>
        <taxon>Fungi</taxon>
        <taxon>Dikarya</taxon>
        <taxon>Ascomycota</taxon>
        <taxon>Pezizomycotina</taxon>
        <taxon>Sordariomycetes</taxon>
        <taxon>Sordariomycetidae</taxon>
        <taxon>Calosphaeriales</taxon>
        <taxon>Pleurostomataceae</taxon>
        <taxon>Pleurostoma</taxon>
    </lineage>
</organism>
<dbReference type="Pfam" id="PF01494">
    <property type="entry name" value="FAD_binding_3"/>
    <property type="match status" value="1"/>
</dbReference>
<gene>
    <name evidence="8" type="ORF">NKR23_g11235</name>
</gene>
<evidence type="ECO:0000256" key="4">
    <source>
        <dbReference type="ARBA" id="ARBA00023002"/>
    </source>
</evidence>
<evidence type="ECO:0000259" key="7">
    <source>
        <dbReference type="Pfam" id="PF01494"/>
    </source>
</evidence>
<dbReference type="InterPro" id="IPR036188">
    <property type="entry name" value="FAD/NAD-bd_sf"/>
</dbReference>
<dbReference type="InterPro" id="IPR050641">
    <property type="entry name" value="RIFMO-like"/>
</dbReference>
<dbReference type="Gene3D" id="3.50.50.60">
    <property type="entry name" value="FAD/NAD(P)-binding domain"/>
    <property type="match status" value="1"/>
</dbReference>
<dbReference type="EMBL" id="JANBVO010000057">
    <property type="protein sequence ID" value="KAJ9132447.1"/>
    <property type="molecule type" value="Genomic_DNA"/>
</dbReference>
<dbReference type="Proteomes" id="UP001174694">
    <property type="component" value="Unassembled WGS sequence"/>
</dbReference>
<dbReference type="GO" id="GO:0071949">
    <property type="term" value="F:FAD binding"/>
    <property type="evidence" value="ECO:0007669"/>
    <property type="project" value="InterPro"/>
</dbReference>
<dbReference type="PANTHER" id="PTHR43004:SF19">
    <property type="entry name" value="BINDING MONOOXYGENASE, PUTATIVE (JCVI)-RELATED"/>
    <property type="match status" value="1"/>
</dbReference>
<comment type="cofactor">
    <cofactor evidence="1">
        <name>FAD</name>
        <dbReference type="ChEBI" id="CHEBI:57692"/>
    </cofactor>
</comment>
<dbReference type="SUPFAM" id="SSF51905">
    <property type="entry name" value="FAD/NAD(P)-binding domain"/>
    <property type="match status" value="1"/>
</dbReference>
<evidence type="ECO:0000313" key="8">
    <source>
        <dbReference type="EMBL" id="KAJ9132447.1"/>
    </source>
</evidence>
<evidence type="ECO:0000256" key="2">
    <source>
        <dbReference type="ARBA" id="ARBA00022630"/>
    </source>
</evidence>
<evidence type="ECO:0000256" key="5">
    <source>
        <dbReference type="SAM" id="MobiDB-lite"/>
    </source>
</evidence>
<evidence type="ECO:0000256" key="3">
    <source>
        <dbReference type="ARBA" id="ARBA00022827"/>
    </source>
</evidence>
<proteinExistence type="predicted"/>
<dbReference type="InterPro" id="IPR002938">
    <property type="entry name" value="FAD-bd"/>
</dbReference>
<dbReference type="Gene3D" id="3.30.70.2450">
    <property type="match status" value="1"/>
</dbReference>
<sequence length="419" mass="46611">MKVIIVGAGPCGLLLATLLAKQGIQVQLLEGADKLDNQPRACHYAAPAKYELARAGVLDQIAAEGFHPGSVCWRKKDGTRIIGLSNRDEPESSVYRMVCLELGRVIQILHDAAVKQETCEILMNHKVTSIGESESLAWVDATLPTGEIKRFEADYVVGCDGANSQVRRCLFGDLEFPGWTWDQQIIASNIYYPFENFDYEDSNFIVHPEDWYMAAKISKGGLWRVTYGDVPGLTKEQYTERLPMRFKRILPGQPDPSDFKLANIGPYRMHQRLAKSLRVGRFLLAGDAAHLVNPFGGLGLTGGIADVGGLYDSLLGIHKGVADDSILDRYSEVRSEKYRTIADPLSTANFKRLWEKDPDTTAATDEFFKILERAAADKEFSKELQKGMMNLRHDFTEFWHQEGETSNGSAASVGPSKET</sequence>
<name>A0AA38VKD8_9PEZI</name>
<feature type="domain" description="FAD-binding" evidence="7">
    <location>
        <begin position="2"/>
        <end position="337"/>
    </location>
</feature>
<comment type="caution">
    <text evidence="8">The sequence shown here is derived from an EMBL/GenBank/DDBJ whole genome shotgun (WGS) entry which is preliminary data.</text>
</comment>
<dbReference type="PRINTS" id="PR00420">
    <property type="entry name" value="RNGMNOXGNASE"/>
</dbReference>
<feature type="signal peptide" evidence="6">
    <location>
        <begin position="1"/>
        <end position="16"/>
    </location>
</feature>
<keyword evidence="6" id="KW-0732">Signal</keyword>